<dbReference type="Proteomes" id="UP000619355">
    <property type="component" value="Unassembled WGS sequence"/>
</dbReference>
<name>A0A919C112_9ACTN</name>
<evidence type="ECO:0000313" key="1">
    <source>
        <dbReference type="EMBL" id="GHG34360.1"/>
    </source>
</evidence>
<proteinExistence type="predicted"/>
<keyword evidence="2" id="KW-1185">Reference proteome</keyword>
<sequence>MSGALADRAPADAHEAEVGLLRTAPEPDLGNKGLCNAGAAVAVVRLAGPPVGGADGAQCGEGLVQGFRTRVGEA</sequence>
<evidence type="ECO:0000313" key="2">
    <source>
        <dbReference type="Proteomes" id="UP000619355"/>
    </source>
</evidence>
<comment type="caution">
    <text evidence="1">The sequence shown here is derived from an EMBL/GenBank/DDBJ whole genome shotgun (WGS) entry which is preliminary data.</text>
</comment>
<gene>
    <name evidence="1" type="ORF">GCM10018980_03860</name>
</gene>
<dbReference type="EMBL" id="BNBF01000001">
    <property type="protein sequence ID" value="GHG34360.1"/>
    <property type="molecule type" value="Genomic_DNA"/>
</dbReference>
<accession>A0A919C112</accession>
<protein>
    <submittedName>
        <fullName evidence="1">Uncharacterized protein</fullName>
    </submittedName>
</protein>
<dbReference type="AlphaFoldDB" id="A0A919C112"/>
<reference evidence="2" key="1">
    <citation type="journal article" date="2019" name="Int. J. Syst. Evol. Microbiol.">
        <title>The Global Catalogue of Microorganisms (GCM) 10K type strain sequencing project: providing services to taxonomists for standard genome sequencing and annotation.</title>
        <authorList>
            <consortium name="The Broad Institute Genomics Platform"/>
            <consortium name="The Broad Institute Genome Sequencing Center for Infectious Disease"/>
            <person name="Wu L."/>
            <person name="Ma J."/>
        </authorList>
    </citation>
    <scope>NUCLEOTIDE SEQUENCE [LARGE SCALE GENOMIC DNA]</scope>
    <source>
        <strain evidence="2">JCM 4253</strain>
    </source>
</reference>
<organism evidence="1 2">
    <name type="scientific">Streptomyces capoamus</name>
    <dbReference type="NCBI Taxonomy" id="68183"/>
    <lineage>
        <taxon>Bacteria</taxon>
        <taxon>Bacillati</taxon>
        <taxon>Actinomycetota</taxon>
        <taxon>Actinomycetes</taxon>
        <taxon>Kitasatosporales</taxon>
        <taxon>Streptomycetaceae</taxon>
        <taxon>Streptomyces</taxon>
    </lineage>
</organism>